<dbReference type="InterPro" id="IPR023213">
    <property type="entry name" value="CAT-like_dom_sf"/>
</dbReference>
<dbReference type="GO" id="GO:0008080">
    <property type="term" value="F:N-acetyltransferase activity"/>
    <property type="evidence" value="ECO:0007669"/>
    <property type="project" value="TreeGrafter"/>
</dbReference>
<dbReference type="Gene3D" id="3.30.559.10">
    <property type="entry name" value="Chloramphenicol acetyltransferase-like domain"/>
    <property type="match status" value="1"/>
</dbReference>
<organism evidence="1 2">
    <name type="scientific">Phlebiopsis gigantea (strain 11061_1 CR5-6)</name>
    <name type="common">White-rot fungus</name>
    <name type="synonym">Peniophora gigantea</name>
    <dbReference type="NCBI Taxonomy" id="745531"/>
    <lineage>
        <taxon>Eukaryota</taxon>
        <taxon>Fungi</taxon>
        <taxon>Dikarya</taxon>
        <taxon>Basidiomycota</taxon>
        <taxon>Agaricomycotina</taxon>
        <taxon>Agaricomycetes</taxon>
        <taxon>Polyporales</taxon>
        <taxon>Phanerochaetaceae</taxon>
        <taxon>Phlebiopsis</taxon>
    </lineage>
</organism>
<proteinExistence type="predicted"/>
<evidence type="ECO:0008006" key="3">
    <source>
        <dbReference type="Google" id="ProtNLM"/>
    </source>
</evidence>
<sequence>MTTCDPKLRMVRNAGVMERYHVLLSQLGFDSCVVVTGEYRSRDAATLDKAKLYTALRQVVLRHGALGMQVRTGKHSSDVPQFVRLPSVDLDTAVELRDYEGFGVDELLRSELVRQFPFDVSSPLWHLTVLGARTVVFAYHHVIGDGQSGPAFLNALLSALNTPSGPLHDGDPNVIHIPPDVPFVGPVEVYTSIFPSIPELSRTLYKMIVPPSWTDGPYAWTGNPIPQEPSLAMTVRTWQLSAADTTALLRLCRAHAATLTAFLYALVVGVLSRLVPGRPRTISSVVAVSLRRFTGAPPAVLCDHVCSTQAYVPLRPVGRAEGFPWAATAQYGARVRDAVGHARGVLGMLRLLLWLGMGEAYFRGMLGKKRESGITLSNLGKFPTSGGGEGSSGDLWRLENVYLGQCDVVRGAAIKVNVVGSPEGTTNITFTYGQDSIDADLAEEFIREVKGVLYTLLA</sequence>
<name>A0A0C3NFC7_PHLG1</name>
<dbReference type="AlphaFoldDB" id="A0A0C3NFC7"/>
<accession>A0A0C3NFC7</accession>
<dbReference type="SUPFAM" id="SSF52777">
    <property type="entry name" value="CoA-dependent acyltransferases"/>
    <property type="match status" value="2"/>
</dbReference>
<dbReference type="Proteomes" id="UP000053257">
    <property type="component" value="Unassembled WGS sequence"/>
</dbReference>
<dbReference type="PANTHER" id="PTHR28037:SF1">
    <property type="entry name" value="ALCOHOL O-ACETYLTRANSFERASE 1-RELATED"/>
    <property type="match status" value="1"/>
</dbReference>
<reference evidence="1 2" key="1">
    <citation type="journal article" date="2014" name="PLoS Genet.">
        <title>Analysis of the Phlebiopsis gigantea genome, transcriptome and secretome provides insight into its pioneer colonization strategies of wood.</title>
        <authorList>
            <person name="Hori C."/>
            <person name="Ishida T."/>
            <person name="Igarashi K."/>
            <person name="Samejima M."/>
            <person name="Suzuki H."/>
            <person name="Master E."/>
            <person name="Ferreira P."/>
            <person name="Ruiz-Duenas F.J."/>
            <person name="Held B."/>
            <person name="Canessa P."/>
            <person name="Larrondo L.F."/>
            <person name="Schmoll M."/>
            <person name="Druzhinina I.S."/>
            <person name="Kubicek C.P."/>
            <person name="Gaskell J.A."/>
            <person name="Kersten P."/>
            <person name="St John F."/>
            <person name="Glasner J."/>
            <person name="Sabat G."/>
            <person name="Splinter BonDurant S."/>
            <person name="Syed K."/>
            <person name="Yadav J."/>
            <person name="Mgbeahuruike A.C."/>
            <person name="Kovalchuk A."/>
            <person name="Asiegbu F.O."/>
            <person name="Lackner G."/>
            <person name="Hoffmeister D."/>
            <person name="Rencoret J."/>
            <person name="Gutierrez A."/>
            <person name="Sun H."/>
            <person name="Lindquist E."/>
            <person name="Barry K."/>
            <person name="Riley R."/>
            <person name="Grigoriev I.V."/>
            <person name="Henrissat B."/>
            <person name="Kues U."/>
            <person name="Berka R.M."/>
            <person name="Martinez A.T."/>
            <person name="Covert S.F."/>
            <person name="Blanchette R.A."/>
            <person name="Cullen D."/>
        </authorList>
    </citation>
    <scope>NUCLEOTIDE SEQUENCE [LARGE SCALE GENOMIC DNA]</scope>
    <source>
        <strain evidence="1 2">11061_1 CR5-6</strain>
    </source>
</reference>
<dbReference type="OrthoDB" id="2150604at2759"/>
<dbReference type="EMBL" id="KN840619">
    <property type="protein sequence ID" value="KIP03379.1"/>
    <property type="molecule type" value="Genomic_DNA"/>
</dbReference>
<evidence type="ECO:0000313" key="2">
    <source>
        <dbReference type="Proteomes" id="UP000053257"/>
    </source>
</evidence>
<dbReference type="HOGENOM" id="CLU_024469_0_1_1"/>
<gene>
    <name evidence="1" type="ORF">PHLGIDRAFT_130184</name>
</gene>
<dbReference type="Gene3D" id="3.30.559.30">
    <property type="entry name" value="Nonribosomal peptide synthetase, condensation domain"/>
    <property type="match status" value="1"/>
</dbReference>
<evidence type="ECO:0000313" key="1">
    <source>
        <dbReference type="EMBL" id="KIP03379.1"/>
    </source>
</evidence>
<keyword evidence="2" id="KW-1185">Reference proteome</keyword>
<protein>
    <recommendedName>
        <fullName evidence="3">Condensation domain-containing protein</fullName>
    </recommendedName>
</protein>
<dbReference type="InterPro" id="IPR052058">
    <property type="entry name" value="Alcohol_O-acetyltransferase"/>
</dbReference>
<dbReference type="PANTHER" id="PTHR28037">
    <property type="entry name" value="ALCOHOL O-ACETYLTRANSFERASE 1-RELATED"/>
    <property type="match status" value="1"/>
</dbReference>
<dbReference type="STRING" id="745531.A0A0C3NFC7"/>